<dbReference type="GO" id="GO:0003700">
    <property type="term" value="F:DNA-binding transcription factor activity"/>
    <property type="evidence" value="ECO:0007669"/>
    <property type="project" value="TreeGrafter"/>
</dbReference>
<evidence type="ECO:0000256" key="1">
    <source>
        <dbReference type="ARBA" id="ARBA00022491"/>
    </source>
</evidence>
<organism evidence="6 7">
    <name type="scientific">Bifidobacterium minimum</name>
    <dbReference type="NCBI Taxonomy" id="1693"/>
    <lineage>
        <taxon>Bacteria</taxon>
        <taxon>Bacillati</taxon>
        <taxon>Actinomycetota</taxon>
        <taxon>Actinomycetes</taxon>
        <taxon>Bifidobacteriales</taxon>
        <taxon>Bifidobacteriaceae</taxon>
        <taxon>Bifidobacterium</taxon>
    </lineage>
</organism>
<dbReference type="eggNOG" id="COG1609">
    <property type="taxonomic scope" value="Bacteria"/>
</dbReference>
<protein>
    <submittedName>
        <fullName evidence="6">Periplasmic binding protein/LacI transcriptional regulator</fullName>
    </submittedName>
</protein>
<evidence type="ECO:0000313" key="6">
    <source>
        <dbReference type="EMBL" id="KFI71322.1"/>
    </source>
</evidence>
<dbReference type="CDD" id="cd06267">
    <property type="entry name" value="PBP1_LacI_sugar_binding-like"/>
    <property type="match status" value="1"/>
</dbReference>
<keyword evidence="3" id="KW-0238">DNA-binding</keyword>
<evidence type="ECO:0000256" key="4">
    <source>
        <dbReference type="ARBA" id="ARBA00023163"/>
    </source>
</evidence>
<reference evidence="6 7" key="1">
    <citation type="submission" date="2014-03" db="EMBL/GenBank/DDBJ databases">
        <title>Genomics of Bifidobacteria.</title>
        <authorList>
            <person name="Ventura M."/>
            <person name="Milani C."/>
            <person name="Lugli G.A."/>
        </authorList>
    </citation>
    <scope>NUCLEOTIDE SEQUENCE [LARGE SCALE GENOMIC DNA]</scope>
    <source>
        <strain evidence="6 7">LMG 11592</strain>
    </source>
</reference>
<dbReference type="PANTHER" id="PTHR30146">
    <property type="entry name" value="LACI-RELATED TRANSCRIPTIONAL REPRESSOR"/>
    <property type="match status" value="1"/>
</dbReference>
<evidence type="ECO:0000256" key="2">
    <source>
        <dbReference type="ARBA" id="ARBA00023015"/>
    </source>
</evidence>
<gene>
    <name evidence="6" type="ORF">BMIN_1622</name>
</gene>
<dbReference type="GO" id="GO:0000976">
    <property type="term" value="F:transcription cis-regulatory region binding"/>
    <property type="evidence" value="ECO:0007669"/>
    <property type="project" value="TreeGrafter"/>
</dbReference>
<dbReference type="Proteomes" id="UP000029014">
    <property type="component" value="Unassembled WGS sequence"/>
</dbReference>
<dbReference type="Gene3D" id="3.40.50.2300">
    <property type="match status" value="2"/>
</dbReference>
<sequence>MADLSNPVFADYTRSAQHECLTQGLGLLVIDSEENMLIERDAIRLAHRHVDGLILASSRLSDTGIRKLAETKPLIALNRSIRGIRSAVADASDGLRQAVDYLALCGHRTITYLSGPESSWQEGMRWRALSAICSSTGLRLRRIPSASPTFGGAYRCGDPFLSSPTTAVIAYNDMLAIGFIAALHASGISVPAQVSVVGIDDIQFSSLVTPALTTIWLPRRQVAAKAVEELSARLHHLHEGNLRPVILPSRFIRRASTGSAPQTIVHQ</sequence>
<dbReference type="Pfam" id="PF13377">
    <property type="entry name" value="Peripla_BP_3"/>
    <property type="match status" value="1"/>
</dbReference>
<evidence type="ECO:0000259" key="5">
    <source>
        <dbReference type="Pfam" id="PF13377"/>
    </source>
</evidence>
<dbReference type="SUPFAM" id="SSF53822">
    <property type="entry name" value="Periplasmic binding protein-like I"/>
    <property type="match status" value="1"/>
</dbReference>
<keyword evidence="1" id="KW-0678">Repressor</keyword>
<accession>A0A087BJX2</accession>
<evidence type="ECO:0000256" key="3">
    <source>
        <dbReference type="ARBA" id="ARBA00023125"/>
    </source>
</evidence>
<feature type="domain" description="Transcriptional regulator LacI/GalR-like sensor" evidence="5">
    <location>
        <begin position="99"/>
        <end position="257"/>
    </location>
</feature>
<dbReference type="EMBL" id="JGZD01000014">
    <property type="protein sequence ID" value="KFI71322.1"/>
    <property type="molecule type" value="Genomic_DNA"/>
</dbReference>
<name>A0A087BJX2_9BIFI</name>
<dbReference type="InterPro" id="IPR028082">
    <property type="entry name" value="Peripla_BP_I"/>
</dbReference>
<evidence type="ECO:0000313" key="7">
    <source>
        <dbReference type="Proteomes" id="UP000029014"/>
    </source>
</evidence>
<dbReference type="InterPro" id="IPR046335">
    <property type="entry name" value="LacI/GalR-like_sensor"/>
</dbReference>
<dbReference type="STRING" id="1693.BMIN_1622"/>
<dbReference type="PANTHER" id="PTHR30146:SF148">
    <property type="entry name" value="HTH-TYPE TRANSCRIPTIONAL REPRESSOR PURR-RELATED"/>
    <property type="match status" value="1"/>
</dbReference>
<keyword evidence="4" id="KW-0804">Transcription</keyword>
<dbReference type="AlphaFoldDB" id="A0A087BJX2"/>
<keyword evidence="7" id="KW-1185">Reference proteome</keyword>
<comment type="caution">
    <text evidence="6">The sequence shown here is derived from an EMBL/GenBank/DDBJ whole genome shotgun (WGS) entry which is preliminary data.</text>
</comment>
<proteinExistence type="predicted"/>
<keyword evidence="2" id="KW-0805">Transcription regulation</keyword>